<keyword evidence="5" id="KW-1185">Reference proteome</keyword>
<organism evidence="4 5">
    <name type="scientific">Parashewanella spongiae</name>
    <dbReference type="NCBI Taxonomy" id="342950"/>
    <lineage>
        <taxon>Bacteria</taxon>
        <taxon>Pseudomonadati</taxon>
        <taxon>Pseudomonadota</taxon>
        <taxon>Gammaproteobacteria</taxon>
        <taxon>Alteromonadales</taxon>
        <taxon>Shewanellaceae</taxon>
        <taxon>Parashewanella</taxon>
    </lineage>
</organism>
<dbReference type="PANTHER" id="PTHR48108">
    <property type="entry name" value="CBS DOMAIN-CONTAINING PROTEIN CBSX2, CHLOROPLASTIC"/>
    <property type="match status" value="1"/>
</dbReference>
<dbReference type="AlphaFoldDB" id="A0A3A6TRC6"/>
<evidence type="ECO:0000313" key="5">
    <source>
        <dbReference type="Proteomes" id="UP000273022"/>
    </source>
</evidence>
<evidence type="ECO:0000313" key="4">
    <source>
        <dbReference type="EMBL" id="RJY10936.1"/>
    </source>
</evidence>
<protein>
    <submittedName>
        <fullName evidence="4">CBS domain-containing protein</fullName>
    </submittedName>
</protein>
<dbReference type="PROSITE" id="PS51371">
    <property type="entry name" value="CBS"/>
    <property type="match status" value="2"/>
</dbReference>
<dbReference type="SUPFAM" id="SSF54631">
    <property type="entry name" value="CBS-domain pair"/>
    <property type="match status" value="1"/>
</dbReference>
<evidence type="ECO:0000256" key="2">
    <source>
        <dbReference type="PROSITE-ProRule" id="PRU00703"/>
    </source>
</evidence>
<dbReference type="Pfam" id="PF00571">
    <property type="entry name" value="CBS"/>
    <property type="match status" value="2"/>
</dbReference>
<dbReference type="EMBL" id="QYYH01000092">
    <property type="protein sequence ID" value="RJY10936.1"/>
    <property type="molecule type" value="Genomic_DNA"/>
</dbReference>
<dbReference type="OrthoDB" id="9790355at2"/>
<dbReference type="CDD" id="cd04629">
    <property type="entry name" value="CBS_pair_bac"/>
    <property type="match status" value="1"/>
</dbReference>
<gene>
    <name evidence="4" type="ORF">D5R81_13800</name>
</gene>
<dbReference type="InterPro" id="IPR046342">
    <property type="entry name" value="CBS_dom_sf"/>
</dbReference>
<keyword evidence="2" id="KW-0129">CBS domain</keyword>
<dbReference type="InterPro" id="IPR000644">
    <property type="entry name" value="CBS_dom"/>
</dbReference>
<dbReference type="Proteomes" id="UP000273022">
    <property type="component" value="Unassembled WGS sequence"/>
</dbReference>
<feature type="domain" description="CBS" evidence="3">
    <location>
        <begin position="10"/>
        <end position="69"/>
    </location>
</feature>
<evidence type="ECO:0000256" key="1">
    <source>
        <dbReference type="ARBA" id="ARBA00022737"/>
    </source>
</evidence>
<feature type="domain" description="CBS" evidence="3">
    <location>
        <begin position="77"/>
        <end position="137"/>
    </location>
</feature>
<sequence>MKELIVKDFMQSHVPTINPETELSKAIDLLKKHHLIGSPVTDTDKKPIGYLSEHELLKPMLHASYYCDSNLKVSDVMRHESLTVSETSSLFNLAEKMLEAKPKNYPVVNEKGQIIGVITRTHVLAALSEAYNHCHPV</sequence>
<dbReference type="Gene3D" id="3.10.580.10">
    <property type="entry name" value="CBS-domain"/>
    <property type="match status" value="1"/>
</dbReference>
<comment type="caution">
    <text evidence="4">The sequence shown here is derived from an EMBL/GenBank/DDBJ whole genome shotgun (WGS) entry which is preliminary data.</text>
</comment>
<dbReference type="InterPro" id="IPR051462">
    <property type="entry name" value="CBS_domain-containing"/>
</dbReference>
<proteinExistence type="predicted"/>
<name>A0A3A6TRC6_9GAMM</name>
<reference evidence="4 5" key="1">
    <citation type="submission" date="2018-09" db="EMBL/GenBank/DDBJ databases">
        <title>Phylogeny of the Shewanellaceae, and recommendation for two new genera, Pseudoshewanella and Parashewanella.</title>
        <authorList>
            <person name="Wang G."/>
        </authorList>
    </citation>
    <scope>NUCLEOTIDE SEQUENCE [LARGE SCALE GENOMIC DNA]</scope>
    <source>
        <strain evidence="4 5">KCTC 22492</strain>
    </source>
</reference>
<dbReference type="SMART" id="SM00116">
    <property type="entry name" value="CBS"/>
    <property type="match status" value="2"/>
</dbReference>
<keyword evidence="1" id="KW-0677">Repeat</keyword>
<accession>A0A3A6TRC6</accession>
<dbReference type="InterPro" id="IPR044729">
    <property type="entry name" value="CBS_bac"/>
</dbReference>
<dbReference type="PANTHER" id="PTHR48108:SF26">
    <property type="entry name" value="CBS DOMAIN-CONTAINING PROTEIN DDB_G0289609"/>
    <property type="match status" value="1"/>
</dbReference>
<evidence type="ECO:0000259" key="3">
    <source>
        <dbReference type="PROSITE" id="PS51371"/>
    </source>
</evidence>